<feature type="chain" id="PRO_5043588874" evidence="1">
    <location>
        <begin position="22"/>
        <end position="236"/>
    </location>
</feature>
<comment type="caution">
    <text evidence="3">The sequence shown here is derived from an EMBL/GenBank/DDBJ whole genome shotgun (WGS) entry which is preliminary data.</text>
</comment>
<evidence type="ECO:0000259" key="2">
    <source>
        <dbReference type="Pfam" id="PF07589"/>
    </source>
</evidence>
<dbReference type="Pfam" id="PF07589">
    <property type="entry name" value="PEP-CTERM"/>
    <property type="match status" value="1"/>
</dbReference>
<dbReference type="RefSeq" id="WP_216063196.1">
    <property type="nucleotide sequence ID" value="NZ_CP123764.1"/>
</dbReference>
<dbReference type="Proteomes" id="UP001169760">
    <property type="component" value="Unassembled WGS sequence"/>
</dbReference>
<gene>
    <name evidence="3" type="ORF">Q4521_07830</name>
</gene>
<feature type="signal peptide" evidence="1">
    <location>
        <begin position="1"/>
        <end position="21"/>
    </location>
</feature>
<sequence length="236" mass="25267">MKKFTSVLGAIALCVAPSAFATVIDFNDVAEGTIVDNEYAAYGVTFNGVNVDRNVSNLAVAFDTTNQNSRDPDLEAPFYNVVNPSLGTANPGNVLIIHEHPSSCDAYICANPDDEGSQPAGYFEINFSTGVTLNSLDFFDIEDAENGYTANNAIHLFDINGDEIQAGNFFTPHTGGDNTWDRLYFNVAGVYSMQIGLKGSGAIDNLNFSVPEPSTIMLFGLGLIGLGLSRRKLSAK</sequence>
<dbReference type="NCBIfam" id="TIGR02595">
    <property type="entry name" value="PEP_CTERM"/>
    <property type="match status" value="1"/>
</dbReference>
<evidence type="ECO:0000256" key="1">
    <source>
        <dbReference type="SAM" id="SignalP"/>
    </source>
</evidence>
<evidence type="ECO:0000313" key="3">
    <source>
        <dbReference type="EMBL" id="MDO6422380.1"/>
    </source>
</evidence>
<dbReference type="InterPro" id="IPR013424">
    <property type="entry name" value="Ice-binding_C"/>
</dbReference>
<evidence type="ECO:0000313" key="4">
    <source>
        <dbReference type="Proteomes" id="UP001169760"/>
    </source>
</evidence>
<protein>
    <submittedName>
        <fullName evidence="3">PEP-CTERM sorting domain-containing protein</fullName>
    </submittedName>
</protein>
<proteinExistence type="predicted"/>
<keyword evidence="1" id="KW-0732">Signal</keyword>
<organism evidence="3 4">
    <name type="scientific">Saccharophagus degradans</name>
    <dbReference type="NCBI Taxonomy" id="86304"/>
    <lineage>
        <taxon>Bacteria</taxon>
        <taxon>Pseudomonadati</taxon>
        <taxon>Pseudomonadota</taxon>
        <taxon>Gammaproteobacteria</taxon>
        <taxon>Cellvibrionales</taxon>
        <taxon>Cellvibrionaceae</taxon>
        <taxon>Saccharophagus</taxon>
    </lineage>
</organism>
<accession>A0AAW7X4A9</accession>
<reference evidence="3" key="1">
    <citation type="submission" date="2023-07" db="EMBL/GenBank/DDBJ databases">
        <title>Genome content predicts the carbon catabolic preferences of heterotrophic bacteria.</title>
        <authorList>
            <person name="Gralka M."/>
        </authorList>
    </citation>
    <scope>NUCLEOTIDE SEQUENCE</scope>
    <source>
        <strain evidence="3">I3M17_2</strain>
    </source>
</reference>
<dbReference type="EMBL" id="JAUOPB010000005">
    <property type="protein sequence ID" value="MDO6422380.1"/>
    <property type="molecule type" value="Genomic_DNA"/>
</dbReference>
<feature type="domain" description="Ice-binding protein C-terminal" evidence="2">
    <location>
        <begin position="209"/>
        <end position="231"/>
    </location>
</feature>
<dbReference type="AlphaFoldDB" id="A0AAW7X4A9"/>
<name>A0AAW7X4A9_9GAMM</name>